<comment type="caution">
    <text evidence="1">The sequence shown here is derived from an EMBL/GenBank/DDBJ whole genome shotgun (WGS) entry which is preliminary data.</text>
</comment>
<organism evidence="1 2">
    <name type="scientific">Debaryomyces fabryi</name>
    <dbReference type="NCBI Taxonomy" id="58627"/>
    <lineage>
        <taxon>Eukaryota</taxon>
        <taxon>Fungi</taxon>
        <taxon>Dikarya</taxon>
        <taxon>Ascomycota</taxon>
        <taxon>Saccharomycotina</taxon>
        <taxon>Pichiomycetes</taxon>
        <taxon>Debaryomycetaceae</taxon>
        <taxon>Debaryomyces</taxon>
    </lineage>
</organism>
<dbReference type="EMBL" id="LMYN01000055">
    <property type="protein sequence ID" value="KSA01380.1"/>
    <property type="molecule type" value="Genomic_DNA"/>
</dbReference>
<proteinExistence type="predicted"/>
<protein>
    <recommendedName>
        <fullName evidence="3">RRM domain-containing protein</fullName>
    </recommendedName>
</protein>
<dbReference type="GeneID" id="26839884"/>
<sequence>MFKKLAPIEALSINKASPQNRLQLTHIKDSPTLDNETKSSRITSLTSMWSDHTYSEKNEKVGIRRLARACTKSLSQWNSGVLNSEDERNDLSTHYSRNSYLSNRSLLESDYKKLAHVEKKHENELEIRRLRKLHFDRPDSTADSIGKQQRKALGVSKPSLENIANNSVRDSKSDVNMTSRKTLDSFQPKRVVVIKDVFTSCGAKSIISQVCGGPLERIVFHEHKKGLMMELYFIFPDHAKSFHNLGSNTGLLVLNGERLSLEWANKNNSHEVEYCHPFVPKYLMHEINYYGARRCLIFSKTVPDKLTRHSHAMHYPSPRTHLSRDLDIEEIRKDFAAFGEIIDIASVISRKLCFCLHFADIRSAIIAKKECEHEGSLFNSKYSNWSIWYGKDPTDKPCLSA</sequence>
<evidence type="ECO:0000313" key="1">
    <source>
        <dbReference type="EMBL" id="KSA01380.1"/>
    </source>
</evidence>
<name>A0A0V1PYP0_9ASCO</name>
<dbReference type="Proteomes" id="UP000054251">
    <property type="component" value="Unassembled WGS sequence"/>
</dbReference>
<dbReference type="Gene3D" id="3.30.70.330">
    <property type="match status" value="1"/>
</dbReference>
<reference evidence="1 2" key="1">
    <citation type="submission" date="2015-11" db="EMBL/GenBank/DDBJ databases">
        <title>The genome of Debaryomyces fabryi.</title>
        <authorList>
            <person name="Tafer H."/>
            <person name="Lopandic K."/>
        </authorList>
    </citation>
    <scope>NUCLEOTIDE SEQUENCE [LARGE SCALE GENOMIC DNA]</scope>
    <source>
        <strain evidence="1 2">CBS 789</strain>
    </source>
</reference>
<accession>A0A0V1PYP0</accession>
<keyword evidence="2" id="KW-1185">Reference proteome</keyword>
<dbReference type="AlphaFoldDB" id="A0A0V1PYP0"/>
<dbReference type="OrthoDB" id="4073963at2759"/>
<dbReference type="InterPro" id="IPR035979">
    <property type="entry name" value="RBD_domain_sf"/>
</dbReference>
<dbReference type="GO" id="GO:0003676">
    <property type="term" value="F:nucleic acid binding"/>
    <property type="evidence" value="ECO:0007669"/>
    <property type="project" value="InterPro"/>
</dbReference>
<dbReference type="RefSeq" id="XP_015467482.1">
    <property type="nucleotide sequence ID" value="XM_015611705.1"/>
</dbReference>
<dbReference type="InterPro" id="IPR012677">
    <property type="entry name" value="Nucleotide-bd_a/b_plait_sf"/>
</dbReference>
<dbReference type="SUPFAM" id="SSF54928">
    <property type="entry name" value="RNA-binding domain, RBD"/>
    <property type="match status" value="1"/>
</dbReference>
<evidence type="ECO:0008006" key="3">
    <source>
        <dbReference type="Google" id="ProtNLM"/>
    </source>
</evidence>
<gene>
    <name evidence="1" type="ORF">AC631_02875</name>
</gene>
<evidence type="ECO:0000313" key="2">
    <source>
        <dbReference type="Proteomes" id="UP000054251"/>
    </source>
</evidence>